<evidence type="ECO:0000313" key="4">
    <source>
        <dbReference type="Proteomes" id="UP000030182"/>
    </source>
</evidence>
<name>A0ABR4SHY1_9MICO</name>
<proteinExistence type="predicted"/>
<accession>A0ABR4SHY1</accession>
<evidence type="ECO:0000313" key="3">
    <source>
        <dbReference type="EMBL" id="KDS92750.1"/>
    </source>
</evidence>
<gene>
    <name evidence="3" type="ORF">DHOM_09480</name>
</gene>
<feature type="domain" description="Rv2175c C-terminal" evidence="1">
    <location>
        <begin position="101"/>
        <end position="154"/>
    </location>
</feature>
<sequence>MSGEEDSVLTPQVYAGRHRVPAHDTLEYAEGVNISADDIDRLDSLVEAWLPLPDVAEILGISVTKVQRLIEDFHLVEVRRGTPKVCSVPAEFLRDGAVLPHLRGTIMLLHDQHFADHEIIEWLFTDDASLPGRPIDHLRSGQRGEVRRRAQSLGF</sequence>
<dbReference type="Pfam" id="PF21531">
    <property type="entry name" value="Rv2175c_wHTH"/>
    <property type="match status" value="1"/>
</dbReference>
<protein>
    <recommendedName>
        <fullName evidence="5">Rv2175c C-terminal domain-containing protein</fullName>
    </recommendedName>
</protein>
<evidence type="ECO:0000259" key="2">
    <source>
        <dbReference type="Pfam" id="PF21531"/>
    </source>
</evidence>
<dbReference type="InterPro" id="IPR048576">
    <property type="entry name" value="Rv2175c_wHTH"/>
</dbReference>
<comment type="caution">
    <text evidence="3">The sequence shown here is derived from an EMBL/GenBank/DDBJ whole genome shotgun (WGS) entry which is preliminary data.</text>
</comment>
<evidence type="ECO:0000259" key="1">
    <source>
        <dbReference type="Pfam" id="PF18367"/>
    </source>
</evidence>
<dbReference type="EMBL" id="JDRS01000016">
    <property type="protein sequence ID" value="KDS92750.1"/>
    <property type="molecule type" value="Genomic_DNA"/>
</dbReference>
<dbReference type="Proteomes" id="UP000030182">
    <property type="component" value="Unassembled WGS sequence"/>
</dbReference>
<dbReference type="Pfam" id="PF18367">
    <property type="entry name" value="Rv2175c_C"/>
    <property type="match status" value="1"/>
</dbReference>
<organism evidence="3 4">
    <name type="scientific">Dermabacter hominis 1368</name>
    <dbReference type="NCBI Taxonomy" id="1450519"/>
    <lineage>
        <taxon>Bacteria</taxon>
        <taxon>Bacillati</taxon>
        <taxon>Actinomycetota</taxon>
        <taxon>Actinomycetes</taxon>
        <taxon>Micrococcales</taxon>
        <taxon>Dermabacteraceae</taxon>
        <taxon>Dermabacter</taxon>
    </lineage>
</organism>
<keyword evidence="4" id="KW-1185">Reference proteome</keyword>
<dbReference type="InterPro" id="IPR041098">
    <property type="entry name" value="Rv2175c_C"/>
</dbReference>
<evidence type="ECO:0008006" key="5">
    <source>
        <dbReference type="Google" id="ProtNLM"/>
    </source>
</evidence>
<feature type="domain" description="DNA-binding protein Rv2175c wHTH" evidence="2">
    <location>
        <begin position="43"/>
        <end position="93"/>
    </location>
</feature>
<reference evidence="3 4" key="1">
    <citation type="submission" date="2014-01" db="EMBL/GenBank/DDBJ databases">
        <title>Draft genome sequence of the multidrug-resistant clinical isolate Dermabacter hominis 1368.</title>
        <authorList>
            <person name="Albersmeier A."/>
            <person name="Bomholt C."/>
            <person name="Glaub A."/>
            <person name="Ruckert C."/>
            <person name="Soriano F."/>
            <person name="Fernandez-Natal I."/>
            <person name="Tauch A."/>
        </authorList>
    </citation>
    <scope>NUCLEOTIDE SEQUENCE [LARGE SCALE GENOMIC DNA]</scope>
    <source>
        <strain evidence="3 4">1368</strain>
    </source>
</reference>